<feature type="transmembrane region" description="Helical" evidence="7">
    <location>
        <begin position="288"/>
        <end position="310"/>
    </location>
</feature>
<keyword evidence="10" id="KW-1185">Reference proteome</keyword>
<name>A0A1Z5JMD8_FISSO</name>
<evidence type="ECO:0000259" key="8">
    <source>
        <dbReference type="Pfam" id="PF06814"/>
    </source>
</evidence>
<reference evidence="9 10" key="1">
    <citation type="journal article" date="2015" name="Plant Cell">
        <title>Oil accumulation by the oleaginous diatom Fistulifera solaris as revealed by the genome and transcriptome.</title>
        <authorList>
            <person name="Tanaka T."/>
            <person name="Maeda Y."/>
            <person name="Veluchamy A."/>
            <person name="Tanaka M."/>
            <person name="Abida H."/>
            <person name="Marechal E."/>
            <person name="Bowler C."/>
            <person name="Muto M."/>
            <person name="Sunaga Y."/>
            <person name="Tanaka M."/>
            <person name="Yoshino T."/>
            <person name="Taniguchi T."/>
            <person name="Fukuda Y."/>
            <person name="Nemoto M."/>
            <person name="Matsumoto M."/>
            <person name="Wong P.S."/>
            <person name="Aburatani S."/>
            <person name="Fujibuchi W."/>
        </authorList>
    </citation>
    <scope>NUCLEOTIDE SEQUENCE [LARGE SCALE GENOMIC DNA]</scope>
    <source>
        <strain evidence="9 10">JPCC DA0580</strain>
    </source>
</reference>
<evidence type="ECO:0000256" key="6">
    <source>
        <dbReference type="SAM" id="MobiDB-lite"/>
    </source>
</evidence>
<dbReference type="AlphaFoldDB" id="A0A1Z5JMD8"/>
<dbReference type="Proteomes" id="UP000198406">
    <property type="component" value="Unassembled WGS sequence"/>
</dbReference>
<dbReference type="GO" id="GO:0005794">
    <property type="term" value="C:Golgi apparatus"/>
    <property type="evidence" value="ECO:0007669"/>
    <property type="project" value="TreeGrafter"/>
</dbReference>
<proteinExistence type="predicted"/>
<keyword evidence="3" id="KW-0732">Signal</keyword>
<comment type="subcellular location">
    <subcellularLocation>
        <location evidence="1">Membrane</location>
        <topology evidence="1">Multi-pass membrane protein</topology>
    </subcellularLocation>
</comment>
<feature type="transmembrane region" description="Helical" evidence="7">
    <location>
        <begin position="478"/>
        <end position="498"/>
    </location>
</feature>
<gene>
    <name evidence="9" type="ORF">FisN_12Lh159</name>
</gene>
<organism evidence="9 10">
    <name type="scientific">Fistulifera solaris</name>
    <name type="common">Oleaginous diatom</name>
    <dbReference type="NCBI Taxonomy" id="1519565"/>
    <lineage>
        <taxon>Eukaryota</taxon>
        <taxon>Sar</taxon>
        <taxon>Stramenopiles</taxon>
        <taxon>Ochrophyta</taxon>
        <taxon>Bacillariophyta</taxon>
        <taxon>Bacillariophyceae</taxon>
        <taxon>Bacillariophycidae</taxon>
        <taxon>Naviculales</taxon>
        <taxon>Naviculaceae</taxon>
        <taxon>Fistulifera</taxon>
    </lineage>
</organism>
<feature type="domain" description="GOST seven transmembrane" evidence="8">
    <location>
        <begin position="288"/>
        <end position="539"/>
    </location>
</feature>
<comment type="caution">
    <text evidence="9">The sequence shown here is derived from an EMBL/GenBank/DDBJ whole genome shotgun (WGS) entry which is preliminary data.</text>
</comment>
<feature type="compositionally biased region" description="Basic and acidic residues" evidence="6">
    <location>
        <begin position="586"/>
        <end position="596"/>
    </location>
</feature>
<dbReference type="Pfam" id="PF06814">
    <property type="entry name" value="GOST_TM"/>
    <property type="match status" value="1"/>
</dbReference>
<keyword evidence="5 7" id="KW-0472">Membrane</keyword>
<feature type="transmembrane region" description="Helical" evidence="7">
    <location>
        <begin position="518"/>
        <end position="534"/>
    </location>
</feature>
<evidence type="ECO:0000256" key="7">
    <source>
        <dbReference type="SAM" id="Phobius"/>
    </source>
</evidence>
<dbReference type="EMBL" id="BDSP01000087">
    <property type="protein sequence ID" value="GAX15139.1"/>
    <property type="molecule type" value="Genomic_DNA"/>
</dbReference>
<feature type="transmembrane region" description="Helical" evidence="7">
    <location>
        <begin position="322"/>
        <end position="344"/>
    </location>
</feature>
<dbReference type="PANTHER" id="PTHR21229:SF1">
    <property type="entry name" value="GH17801P"/>
    <property type="match status" value="1"/>
</dbReference>
<feature type="transmembrane region" description="Helical" evidence="7">
    <location>
        <begin position="395"/>
        <end position="416"/>
    </location>
</feature>
<evidence type="ECO:0000256" key="1">
    <source>
        <dbReference type="ARBA" id="ARBA00004141"/>
    </source>
</evidence>
<evidence type="ECO:0000313" key="9">
    <source>
        <dbReference type="EMBL" id="GAX15139.1"/>
    </source>
</evidence>
<dbReference type="OrthoDB" id="19932at2759"/>
<feature type="transmembrane region" description="Helical" evidence="7">
    <location>
        <begin position="436"/>
        <end position="457"/>
    </location>
</feature>
<protein>
    <recommendedName>
        <fullName evidence="8">GOST seven transmembrane domain-containing protein</fullName>
    </recommendedName>
</protein>
<keyword evidence="2 7" id="KW-0812">Transmembrane</keyword>
<evidence type="ECO:0000256" key="2">
    <source>
        <dbReference type="ARBA" id="ARBA00022692"/>
    </source>
</evidence>
<dbReference type="GO" id="GO:0016020">
    <property type="term" value="C:membrane"/>
    <property type="evidence" value="ECO:0007669"/>
    <property type="project" value="UniProtKB-SubCell"/>
</dbReference>
<dbReference type="InParanoid" id="A0A1Z5JMD8"/>
<dbReference type="PANTHER" id="PTHR21229">
    <property type="entry name" value="LUNG SEVEN TRANSMEMBRANE RECEPTOR"/>
    <property type="match status" value="1"/>
</dbReference>
<evidence type="ECO:0000256" key="3">
    <source>
        <dbReference type="ARBA" id="ARBA00022729"/>
    </source>
</evidence>
<dbReference type="InterPro" id="IPR009637">
    <property type="entry name" value="GPR107/GPR108-like"/>
</dbReference>
<evidence type="ECO:0000256" key="5">
    <source>
        <dbReference type="ARBA" id="ARBA00023136"/>
    </source>
</evidence>
<dbReference type="InterPro" id="IPR053937">
    <property type="entry name" value="GOST_TM"/>
</dbReference>
<evidence type="ECO:0000313" key="10">
    <source>
        <dbReference type="Proteomes" id="UP000198406"/>
    </source>
</evidence>
<evidence type="ECO:0000256" key="4">
    <source>
        <dbReference type="ARBA" id="ARBA00022989"/>
    </source>
</evidence>
<keyword evidence="4 7" id="KW-1133">Transmembrane helix</keyword>
<accession>A0A1Z5JMD8</accession>
<sequence length="596" mass="66727">MCLGVFRRGLVPPAKLAAKSLRGIFFTTVVFPNKTLSQTSCLVILHFILFNKMQRLLFILATTTLCFVRTHAEVMPFNVLLKPDESTIHYYEGYIRAPGFIDLSDLTFNSDHNNFLDPNSVFTDDSMTDDEYVNDDGSRRRLDGGIETDGTAVDILVFRLPEKCASSRKGCDYTASGVGGRADDGTLRWCCSNDAIDKGLCDRDQAAQYGRIIVDKSKYTGDSRYVNIPSAGDVSKRIKLGKLDQLEQGHYVVVMANCDPSGRPVAVKGNMIWKSEHGYLPGQLFGIMWFYIYVTVGYIAFVLWYGLSMIKNKESRIPIEKWILATICLGLVEAFYQTVHLLLWNGQGYPNNLLAYLTIFTGSFKQGVSRCLAVMVGLGWGVVRDSLGSTMKTIVILGTAYTATSVFVDLIMVFAIEDIQTLSESKEENLFQLASLLTFVLAVLDVVFFMWMLDALNNTMEYLENMNQTRKLERYLQLRQIFLFTILASVIWAIFSVVDTFGESGILLEENEWMIEGLKELIYTGALLGVAILWRPNPNAKEYAYVMELRSDGDDLELSGVVPSALDDDDEFESSHSAKANGFSDGPHDHHTAELS</sequence>
<feature type="region of interest" description="Disordered" evidence="6">
    <location>
        <begin position="565"/>
        <end position="596"/>
    </location>
</feature>
<feature type="transmembrane region" description="Helical" evidence="7">
    <location>
        <begin position="364"/>
        <end position="383"/>
    </location>
</feature>